<dbReference type="PANTHER" id="PTHR34219:SF3">
    <property type="entry name" value="BLL7967 PROTEIN"/>
    <property type="match status" value="1"/>
</dbReference>
<sequence>MTTHAIKTWTWVHKWSSLVCTVFMLLLCLTGLPLIFHHEIGHLLGTEVEAPKMAPGIPHQSLDRILDVARAKHPERVVQFASLSEDDENLWFVTLTPTPAPTDDFRSVAVDARTAQALPTPRFDEGFMWVMFKLHVDLFAGLPGKLFLGLMGLLLLVAIVSGVVLYSPFMRKLDFATVRRDRRPRLKWLDLHNLLGIVTLVWFFVVGATGMINTWADLLIKYWQYDQLSTLLAPYKDQPTVPVAERASLQQSLQVAHQQAPGNRLSFIAFPGTAFSSPHHHTFFLKGNTPLTSRLLQPVLVDARTAEVTAAPKLPWYLTALLVSQPLHFGDYGGMPMQILWAVLDIATIVVLGSGLYLWLKKGNPVNEHRRPPAPAAPVPGVGLSPPLAARREAQMREGDALEGRSA</sequence>
<dbReference type="Pfam" id="PF03929">
    <property type="entry name" value="PepSY_TM"/>
    <property type="match status" value="1"/>
</dbReference>
<feature type="transmembrane region" description="Helical" evidence="2">
    <location>
        <begin position="12"/>
        <end position="36"/>
    </location>
</feature>
<feature type="transmembrane region" description="Helical" evidence="2">
    <location>
        <begin position="339"/>
        <end position="360"/>
    </location>
</feature>
<evidence type="ECO:0000313" key="4">
    <source>
        <dbReference type="Proteomes" id="UP001212602"/>
    </source>
</evidence>
<comment type="caution">
    <text evidence="3">The sequence shown here is derived from an EMBL/GenBank/DDBJ whole genome shotgun (WGS) entry which is preliminary data.</text>
</comment>
<feature type="transmembrane region" description="Helical" evidence="2">
    <location>
        <begin position="146"/>
        <end position="170"/>
    </location>
</feature>
<feature type="compositionally biased region" description="Low complexity" evidence="1">
    <location>
        <begin position="379"/>
        <end position="389"/>
    </location>
</feature>
<evidence type="ECO:0000256" key="1">
    <source>
        <dbReference type="SAM" id="MobiDB-lite"/>
    </source>
</evidence>
<feature type="compositionally biased region" description="Basic and acidic residues" evidence="1">
    <location>
        <begin position="390"/>
        <end position="407"/>
    </location>
</feature>
<protein>
    <submittedName>
        <fullName evidence="3">PepSY domain-containing protein</fullName>
    </submittedName>
</protein>
<dbReference type="PANTHER" id="PTHR34219">
    <property type="entry name" value="IRON-REGULATED INNER MEMBRANE PROTEIN-RELATED"/>
    <property type="match status" value="1"/>
</dbReference>
<proteinExistence type="predicted"/>
<keyword evidence="2" id="KW-0472">Membrane</keyword>
<feature type="region of interest" description="Disordered" evidence="1">
    <location>
        <begin position="369"/>
        <end position="407"/>
    </location>
</feature>
<organism evidence="3 4">
    <name type="scientific">Xenophilus arseniciresistens</name>
    <dbReference type="NCBI Taxonomy" id="1283306"/>
    <lineage>
        <taxon>Bacteria</taxon>
        <taxon>Pseudomonadati</taxon>
        <taxon>Pseudomonadota</taxon>
        <taxon>Betaproteobacteria</taxon>
        <taxon>Burkholderiales</taxon>
        <taxon>Comamonadaceae</taxon>
        <taxon>Xenophilus</taxon>
    </lineage>
</organism>
<accession>A0AAE3SZH9</accession>
<keyword evidence="2" id="KW-1133">Transmembrane helix</keyword>
<keyword evidence="4" id="KW-1185">Reference proteome</keyword>
<evidence type="ECO:0000313" key="3">
    <source>
        <dbReference type="EMBL" id="MDA7416555.1"/>
    </source>
</evidence>
<evidence type="ECO:0000256" key="2">
    <source>
        <dbReference type="SAM" id="Phobius"/>
    </source>
</evidence>
<reference evidence="3" key="1">
    <citation type="submission" date="2023-01" db="EMBL/GenBank/DDBJ databases">
        <title>Xenophilus mangrovi sp. nov., isolated from soil of Mangrove nature reserve.</title>
        <authorList>
            <person name="Xu S."/>
            <person name="Liu Z."/>
            <person name="Xu Y."/>
        </authorList>
    </citation>
    <scope>NUCLEOTIDE SEQUENCE</scope>
    <source>
        <strain evidence="3">YW8</strain>
    </source>
</reference>
<keyword evidence="2" id="KW-0812">Transmembrane</keyword>
<dbReference type="InterPro" id="IPR005625">
    <property type="entry name" value="PepSY-ass_TM"/>
</dbReference>
<dbReference type="RefSeq" id="WP_271428246.1">
    <property type="nucleotide sequence ID" value="NZ_JAQIPB010000003.1"/>
</dbReference>
<dbReference type="AlphaFoldDB" id="A0AAE3SZH9"/>
<dbReference type="Proteomes" id="UP001212602">
    <property type="component" value="Unassembled WGS sequence"/>
</dbReference>
<name>A0AAE3SZH9_9BURK</name>
<feature type="transmembrane region" description="Helical" evidence="2">
    <location>
        <begin position="191"/>
        <end position="212"/>
    </location>
</feature>
<gene>
    <name evidence="3" type="ORF">PGB34_09255</name>
</gene>
<dbReference type="EMBL" id="JAQIPB010000003">
    <property type="protein sequence ID" value="MDA7416555.1"/>
    <property type="molecule type" value="Genomic_DNA"/>
</dbReference>